<organism evidence="1 2">
    <name type="scientific">Portunus trituberculatus</name>
    <name type="common">Swimming crab</name>
    <name type="synonym">Neptunus trituberculatus</name>
    <dbReference type="NCBI Taxonomy" id="210409"/>
    <lineage>
        <taxon>Eukaryota</taxon>
        <taxon>Metazoa</taxon>
        <taxon>Ecdysozoa</taxon>
        <taxon>Arthropoda</taxon>
        <taxon>Crustacea</taxon>
        <taxon>Multicrustacea</taxon>
        <taxon>Malacostraca</taxon>
        <taxon>Eumalacostraca</taxon>
        <taxon>Eucarida</taxon>
        <taxon>Decapoda</taxon>
        <taxon>Pleocyemata</taxon>
        <taxon>Brachyura</taxon>
        <taxon>Eubrachyura</taxon>
        <taxon>Portunoidea</taxon>
        <taxon>Portunidae</taxon>
        <taxon>Portuninae</taxon>
        <taxon>Portunus</taxon>
    </lineage>
</organism>
<proteinExistence type="predicted"/>
<keyword evidence="2" id="KW-1185">Reference proteome</keyword>
<evidence type="ECO:0000313" key="2">
    <source>
        <dbReference type="Proteomes" id="UP000324222"/>
    </source>
</evidence>
<accession>A0A5B7CSX8</accession>
<sequence length="57" mass="6480">MHAHSQAPIYPTTHTHRRSDLLATPPVVKTAASRLSCRVINVYWSFFVPLDSSCTRR</sequence>
<dbReference type="EMBL" id="VSRR010000205">
    <property type="protein sequence ID" value="MPC12248.1"/>
    <property type="molecule type" value="Genomic_DNA"/>
</dbReference>
<reference evidence="1 2" key="1">
    <citation type="submission" date="2019-05" db="EMBL/GenBank/DDBJ databases">
        <title>Another draft genome of Portunus trituberculatus and its Hox gene families provides insights of decapod evolution.</title>
        <authorList>
            <person name="Jeong J.-H."/>
            <person name="Song I."/>
            <person name="Kim S."/>
            <person name="Choi T."/>
            <person name="Kim D."/>
            <person name="Ryu S."/>
            <person name="Kim W."/>
        </authorList>
    </citation>
    <scope>NUCLEOTIDE SEQUENCE [LARGE SCALE GENOMIC DNA]</scope>
    <source>
        <tissue evidence="1">Muscle</tissue>
    </source>
</reference>
<protein>
    <submittedName>
        <fullName evidence="1">Uncharacterized protein</fullName>
    </submittedName>
</protein>
<comment type="caution">
    <text evidence="1">The sequence shown here is derived from an EMBL/GenBank/DDBJ whole genome shotgun (WGS) entry which is preliminary data.</text>
</comment>
<evidence type="ECO:0000313" key="1">
    <source>
        <dbReference type="EMBL" id="MPC12248.1"/>
    </source>
</evidence>
<dbReference type="AlphaFoldDB" id="A0A5B7CSX8"/>
<gene>
    <name evidence="1" type="ORF">E2C01_004929</name>
</gene>
<dbReference type="Proteomes" id="UP000324222">
    <property type="component" value="Unassembled WGS sequence"/>
</dbReference>
<name>A0A5B7CSX8_PORTR</name>